<dbReference type="AlphaFoldDB" id="A0A7W8UA83"/>
<reference evidence="2 3" key="1">
    <citation type="submission" date="2020-08" db="EMBL/GenBank/DDBJ databases">
        <title>Genomic Encyclopedia of Type Strains, Phase IV (KMG-V): Genome sequencing to study the core and pangenomes of soil and plant-associated prokaryotes.</title>
        <authorList>
            <person name="Whitman W."/>
        </authorList>
    </citation>
    <scope>NUCLEOTIDE SEQUENCE [LARGE SCALE GENOMIC DNA]</scope>
    <source>
        <strain evidence="2 3">SEMIA 4084</strain>
    </source>
</reference>
<proteinExistence type="predicted"/>
<dbReference type="GO" id="GO:0016747">
    <property type="term" value="F:acyltransferase activity, transferring groups other than amino-acyl groups"/>
    <property type="evidence" value="ECO:0007669"/>
    <property type="project" value="InterPro"/>
</dbReference>
<dbReference type="EMBL" id="JACHBK010000005">
    <property type="protein sequence ID" value="MBB5535694.1"/>
    <property type="molecule type" value="Genomic_DNA"/>
</dbReference>
<organism evidence="2 3">
    <name type="scientific">Rhizobium giardinii</name>
    <dbReference type="NCBI Taxonomy" id="56731"/>
    <lineage>
        <taxon>Bacteria</taxon>
        <taxon>Pseudomonadati</taxon>
        <taxon>Pseudomonadota</taxon>
        <taxon>Alphaproteobacteria</taxon>
        <taxon>Hyphomicrobiales</taxon>
        <taxon>Rhizobiaceae</taxon>
        <taxon>Rhizobium/Agrobacterium group</taxon>
        <taxon>Rhizobium</taxon>
    </lineage>
</organism>
<dbReference type="InterPro" id="IPR016181">
    <property type="entry name" value="Acyl_CoA_acyltransferase"/>
</dbReference>
<keyword evidence="3" id="KW-1185">Reference proteome</keyword>
<protein>
    <recommendedName>
        <fullName evidence="1">N-acetyltransferase domain-containing protein</fullName>
    </recommendedName>
</protein>
<dbReference type="SUPFAM" id="SSF55729">
    <property type="entry name" value="Acyl-CoA N-acyltransferases (Nat)"/>
    <property type="match status" value="1"/>
</dbReference>
<dbReference type="Pfam" id="PF00583">
    <property type="entry name" value="Acetyltransf_1"/>
    <property type="match status" value="1"/>
</dbReference>
<comment type="caution">
    <text evidence="2">The sequence shown here is derived from an EMBL/GenBank/DDBJ whole genome shotgun (WGS) entry which is preliminary data.</text>
</comment>
<dbReference type="PROSITE" id="PS51186">
    <property type="entry name" value="GNAT"/>
    <property type="match status" value="1"/>
</dbReference>
<dbReference type="CDD" id="cd04301">
    <property type="entry name" value="NAT_SF"/>
    <property type="match status" value="1"/>
</dbReference>
<dbReference type="RefSeq" id="WP_234913073.1">
    <property type="nucleotide sequence ID" value="NZ_JACHBK010000005.1"/>
</dbReference>
<evidence type="ECO:0000313" key="2">
    <source>
        <dbReference type="EMBL" id="MBB5535694.1"/>
    </source>
</evidence>
<dbReference type="InterPro" id="IPR000182">
    <property type="entry name" value="GNAT_dom"/>
</dbReference>
<feature type="domain" description="N-acetyltransferase" evidence="1">
    <location>
        <begin position="163"/>
        <end position="278"/>
    </location>
</feature>
<name>A0A7W8UA83_9HYPH</name>
<dbReference type="Gene3D" id="3.40.630.30">
    <property type="match status" value="1"/>
</dbReference>
<dbReference type="Proteomes" id="UP000585507">
    <property type="component" value="Unassembled WGS sequence"/>
</dbReference>
<evidence type="ECO:0000259" key="1">
    <source>
        <dbReference type="PROSITE" id="PS51186"/>
    </source>
</evidence>
<accession>A0A7W8UA83</accession>
<gene>
    <name evidence="2" type="ORF">GGD55_002398</name>
</gene>
<evidence type="ECO:0000313" key="3">
    <source>
        <dbReference type="Proteomes" id="UP000585507"/>
    </source>
</evidence>
<sequence length="278" mass="29850">MIIPVSATWVFSTASLSLYFAVNGSGSGACLESSVSERIFPTHEDAIEADAFVSLHKLSPEHLRAEEDFGCLVINCGCAISLPSVPAIGLNRVLGLGSVEDLDKAYKWIRARAGNRFLQLNVDAVSDEVRNWIQTKGLPEHGPGWAKLTRSAPFSNLDAPVSVLTRRVQGDECLLFGSVMCRGFNFPPSLAALWSAIVGKEGWSCFFALDDETPIGTGAMYVSGSYAWLGGGTTVPEFRNRGVQKALIQARTDYGIAQGVSTFAVETEVPSTDNPISL</sequence>